<reference evidence="1" key="1">
    <citation type="journal article" date="2015" name="Nature">
        <title>Complex archaea that bridge the gap between prokaryotes and eukaryotes.</title>
        <authorList>
            <person name="Spang A."/>
            <person name="Saw J.H."/>
            <person name="Jorgensen S.L."/>
            <person name="Zaremba-Niedzwiedzka K."/>
            <person name="Martijn J."/>
            <person name="Lind A.E."/>
            <person name="van Eijk R."/>
            <person name="Schleper C."/>
            <person name="Guy L."/>
            <person name="Ettema T.J."/>
        </authorList>
    </citation>
    <scope>NUCLEOTIDE SEQUENCE</scope>
</reference>
<dbReference type="AlphaFoldDB" id="A0A0F9EJX1"/>
<sequence>MRVFVNHKDKQLKIDATGGRLGSVTSAGQVMFFLSKNYADVIKGWNINFYPEIYHDRKTNFDEGVNITSCGWLDAAKEIAELMKTPCCNECYQKLP</sequence>
<gene>
    <name evidence="1" type="ORF">LCGC14_2143530</name>
</gene>
<dbReference type="EMBL" id="LAZR01027156">
    <property type="protein sequence ID" value="KKL66581.1"/>
    <property type="molecule type" value="Genomic_DNA"/>
</dbReference>
<comment type="caution">
    <text evidence="1">The sequence shown here is derived from an EMBL/GenBank/DDBJ whole genome shotgun (WGS) entry which is preliminary data.</text>
</comment>
<proteinExistence type="predicted"/>
<protein>
    <submittedName>
        <fullName evidence="1">Uncharacterized protein</fullName>
    </submittedName>
</protein>
<evidence type="ECO:0000313" key="1">
    <source>
        <dbReference type="EMBL" id="KKL66581.1"/>
    </source>
</evidence>
<organism evidence="1">
    <name type="scientific">marine sediment metagenome</name>
    <dbReference type="NCBI Taxonomy" id="412755"/>
    <lineage>
        <taxon>unclassified sequences</taxon>
        <taxon>metagenomes</taxon>
        <taxon>ecological metagenomes</taxon>
    </lineage>
</organism>
<name>A0A0F9EJX1_9ZZZZ</name>
<accession>A0A0F9EJX1</accession>